<evidence type="ECO:0000256" key="3">
    <source>
        <dbReference type="ARBA" id="ARBA00004782"/>
    </source>
</evidence>
<keyword evidence="8" id="KW-0460">Magnesium</keyword>
<dbReference type="Proteomes" id="UP000760472">
    <property type="component" value="Unassembled WGS sequence"/>
</dbReference>
<keyword evidence="6 13" id="KW-0378">Hydrolase</keyword>
<dbReference type="GO" id="GO:0004334">
    <property type="term" value="F:fumarylacetoacetase activity"/>
    <property type="evidence" value="ECO:0007669"/>
    <property type="project" value="UniProtKB-EC"/>
</dbReference>
<dbReference type="RefSeq" id="WP_205213960.1">
    <property type="nucleotide sequence ID" value="NZ_JAFFZP010000025.1"/>
</dbReference>
<comment type="pathway">
    <text evidence="3">Amino-acid degradation; L-phenylalanine degradation; acetoacetate and fumarate from L-phenylalanine: step 6/6.</text>
</comment>
<evidence type="ECO:0000256" key="9">
    <source>
        <dbReference type="ARBA" id="ARBA00022878"/>
    </source>
</evidence>
<name>A0ABS2WAH1_9GAMM</name>
<evidence type="ECO:0000256" key="6">
    <source>
        <dbReference type="ARBA" id="ARBA00022801"/>
    </source>
</evidence>
<protein>
    <recommendedName>
        <fullName evidence="4">fumarylacetoacetase</fullName>
        <ecNumber evidence="4">3.7.1.2</ecNumber>
    </recommendedName>
</protein>
<dbReference type="Pfam" id="PF09298">
    <property type="entry name" value="FAA_hydrolase_N"/>
    <property type="match status" value="1"/>
</dbReference>
<comment type="cofactor">
    <cofactor evidence="1">
        <name>Ca(2+)</name>
        <dbReference type="ChEBI" id="CHEBI:29108"/>
    </cofactor>
</comment>
<dbReference type="SUPFAM" id="SSF63433">
    <property type="entry name" value="Fumarylacetoacetate hydrolase, FAH, N-terminal domain"/>
    <property type="match status" value="1"/>
</dbReference>
<evidence type="ECO:0000256" key="7">
    <source>
        <dbReference type="ARBA" id="ARBA00022837"/>
    </source>
</evidence>
<dbReference type="EC" id="3.7.1.2" evidence="4"/>
<keyword evidence="9" id="KW-0828">Tyrosine catabolism</keyword>
<dbReference type="InterPro" id="IPR005959">
    <property type="entry name" value="Fumarylacetoacetase"/>
</dbReference>
<dbReference type="SUPFAM" id="SSF56529">
    <property type="entry name" value="FAH"/>
    <property type="match status" value="1"/>
</dbReference>
<dbReference type="Gene3D" id="3.90.850.10">
    <property type="entry name" value="Fumarylacetoacetase-like, C-terminal domain"/>
    <property type="match status" value="1"/>
</dbReference>
<dbReference type="PANTHER" id="PTHR43069:SF2">
    <property type="entry name" value="FUMARYLACETOACETASE"/>
    <property type="match status" value="1"/>
</dbReference>
<evidence type="ECO:0000256" key="8">
    <source>
        <dbReference type="ARBA" id="ARBA00022842"/>
    </source>
</evidence>
<comment type="caution">
    <text evidence="13">The sequence shown here is derived from an EMBL/GenBank/DDBJ whole genome shotgun (WGS) entry which is preliminary data.</text>
</comment>
<evidence type="ECO:0000256" key="2">
    <source>
        <dbReference type="ARBA" id="ARBA00001946"/>
    </source>
</evidence>
<accession>A0ABS2WAH1</accession>
<dbReference type="InterPro" id="IPR015377">
    <property type="entry name" value="Fumarylacetoacetase_N"/>
</dbReference>
<keyword evidence="5" id="KW-0479">Metal-binding</keyword>
<evidence type="ECO:0000313" key="14">
    <source>
        <dbReference type="Proteomes" id="UP000760472"/>
    </source>
</evidence>
<dbReference type="Pfam" id="PF01557">
    <property type="entry name" value="FAA_hydrolase"/>
    <property type="match status" value="1"/>
</dbReference>
<sequence>MPVLNETHHPDLRSWVSCANHPDTDFPIQNLPFAEFRRKNSEESFRGGVAIGDQVLDLAAAQHLFSGAAAVGAAACAAPTLNHFMSLGRSVWSALRLALSRGLREGAEEQGALQGCLIPQHEVEYSLPCTIGDYTDFYTSVFHATRVGSLFRPDNPLLPNYKWIPIGYHGRSSSIDVSGQTFKRPQGQIKAPDAAEPSLSPCQRLDYELEVGIYIGQGNALGEPVVLDDSDQHVFGYCLFNDWSARDIQAWEYQPLGPFLAKNFASTVSPWIVTNEALLPYRTAFKRDVADPQPLSYLSSRKNSEEGALDIRLEVLLQTQQMRHHNQEPAKLSESNFVYSYWTVAQMVAHHTVNGCNLRPGDFFGSGTQSGPEHEQGGSLLELSCGGKEPVTLPNGEQRTFLEDGDTVVMRGYCEKEGAARIGFGEVASTVLPASN</sequence>
<keyword evidence="10" id="KW-0585">Phenylalanine catabolism</keyword>
<dbReference type="NCBIfam" id="TIGR01266">
    <property type="entry name" value="fum_ac_acetase"/>
    <property type="match status" value="1"/>
</dbReference>
<evidence type="ECO:0000259" key="12">
    <source>
        <dbReference type="Pfam" id="PF09298"/>
    </source>
</evidence>
<keyword evidence="7" id="KW-0106">Calcium</keyword>
<organism evidence="13 14">
    <name type="scientific">Amphritea pacifica</name>
    <dbReference type="NCBI Taxonomy" id="2811233"/>
    <lineage>
        <taxon>Bacteria</taxon>
        <taxon>Pseudomonadati</taxon>
        <taxon>Pseudomonadota</taxon>
        <taxon>Gammaproteobacteria</taxon>
        <taxon>Oceanospirillales</taxon>
        <taxon>Oceanospirillaceae</taxon>
        <taxon>Amphritea</taxon>
    </lineage>
</organism>
<reference evidence="13 14" key="1">
    <citation type="submission" date="2021-02" db="EMBL/GenBank/DDBJ databases">
        <title>A novel species of genus Amphritea isolated from a fishpond in China.</title>
        <authorList>
            <person name="Lu H."/>
        </authorList>
    </citation>
    <scope>NUCLEOTIDE SEQUENCE [LARGE SCALE GENOMIC DNA]</scope>
    <source>
        <strain evidence="13 14">RP18W</strain>
    </source>
</reference>
<dbReference type="EMBL" id="JAFFZP010000025">
    <property type="protein sequence ID" value="MBN0988674.1"/>
    <property type="molecule type" value="Genomic_DNA"/>
</dbReference>
<comment type="cofactor">
    <cofactor evidence="2">
        <name>Mg(2+)</name>
        <dbReference type="ChEBI" id="CHEBI:18420"/>
    </cofactor>
</comment>
<dbReference type="InterPro" id="IPR011234">
    <property type="entry name" value="Fumarylacetoacetase-like_C"/>
</dbReference>
<feature type="domain" description="Fumarylacetoacetase N-terminal" evidence="12">
    <location>
        <begin position="29"/>
        <end position="128"/>
    </location>
</feature>
<keyword evidence="14" id="KW-1185">Reference proteome</keyword>
<evidence type="ECO:0000313" key="13">
    <source>
        <dbReference type="EMBL" id="MBN0988674.1"/>
    </source>
</evidence>
<evidence type="ECO:0000259" key="11">
    <source>
        <dbReference type="Pfam" id="PF01557"/>
    </source>
</evidence>
<evidence type="ECO:0000256" key="4">
    <source>
        <dbReference type="ARBA" id="ARBA00012094"/>
    </source>
</evidence>
<dbReference type="PANTHER" id="PTHR43069">
    <property type="entry name" value="FUMARYLACETOACETASE"/>
    <property type="match status" value="1"/>
</dbReference>
<evidence type="ECO:0000256" key="5">
    <source>
        <dbReference type="ARBA" id="ARBA00022723"/>
    </source>
</evidence>
<proteinExistence type="predicted"/>
<dbReference type="Gene3D" id="2.30.30.230">
    <property type="entry name" value="Fumarylacetoacetase, N-terminal domain"/>
    <property type="match status" value="1"/>
</dbReference>
<feature type="domain" description="Fumarylacetoacetase-like C-terminal" evidence="11">
    <location>
        <begin position="162"/>
        <end position="431"/>
    </location>
</feature>
<gene>
    <name evidence="13" type="primary">fahA</name>
    <name evidence="13" type="ORF">JW498_14990</name>
</gene>
<evidence type="ECO:0000256" key="1">
    <source>
        <dbReference type="ARBA" id="ARBA00001913"/>
    </source>
</evidence>
<evidence type="ECO:0000256" key="10">
    <source>
        <dbReference type="ARBA" id="ARBA00023232"/>
    </source>
</evidence>
<dbReference type="InterPro" id="IPR036462">
    <property type="entry name" value="Fumarylacetoacetase_N_sf"/>
</dbReference>
<dbReference type="InterPro" id="IPR036663">
    <property type="entry name" value="Fumarylacetoacetase_C_sf"/>
</dbReference>